<evidence type="ECO:0000313" key="7">
    <source>
        <dbReference type="Ensembl" id="ENSPLAP00000001713.1"/>
    </source>
</evidence>
<keyword evidence="2" id="KW-0964">Secreted</keyword>
<dbReference type="Ensembl" id="ENSPLAT00000014266.1">
    <property type="protein sequence ID" value="ENSPLAP00000001713.1"/>
    <property type="gene ID" value="ENSPLAG00000002823.1"/>
</dbReference>
<proteinExistence type="predicted"/>
<evidence type="ECO:0000256" key="3">
    <source>
        <dbReference type="ARBA" id="ARBA00022729"/>
    </source>
</evidence>
<keyword evidence="8" id="KW-1185">Reference proteome</keyword>
<evidence type="ECO:0000256" key="5">
    <source>
        <dbReference type="SAM" id="SignalP"/>
    </source>
</evidence>
<dbReference type="GO" id="GO:0005576">
    <property type="term" value="C:extracellular region"/>
    <property type="evidence" value="ECO:0007669"/>
    <property type="project" value="UniProtKB-SubCell"/>
</dbReference>
<keyword evidence="4" id="KW-0175">Coiled coil</keyword>
<dbReference type="InterPro" id="IPR008983">
    <property type="entry name" value="Tumour_necrosis_fac-like_dom"/>
</dbReference>
<evidence type="ECO:0000256" key="4">
    <source>
        <dbReference type="SAM" id="Coils"/>
    </source>
</evidence>
<evidence type="ECO:0000313" key="8">
    <source>
        <dbReference type="Proteomes" id="UP000261500"/>
    </source>
</evidence>
<dbReference type="PRINTS" id="PR00007">
    <property type="entry name" value="COMPLEMNTC1Q"/>
</dbReference>
<dbReference type="Pfam" id="PF00386">
    <property type="entry name" value="C1q"/>
    <property type="match status" value="1"/>
</dbReference>
<dbReference type="STRING" id="48699.ENSPLAP00000001713"/>
<dbReference type="GeneTree" id="ENSGT00950000183116"/>
<dbReference type="InterPro" id="IPR050822">
    <property type="entry name" value="Cerebellin_Synaptic_Org"/>
</dbReference>
<reference evidence="7" key="1">
    <citation type="submission" date="2025-08" db="UniProtKB">
        <authorList>
            <consortium name="Ensembl"/>
        </authorList>
    </citation>
    <scope>IDENTIFICATION</scope>
</reference>
<name>A0A3B3TM81_9TELE</name>
<dbReference type="PANTHER" id="PTHR22923">
    <property type="entry name" value="CEREBELLIN-RELATED"/>
    <property type="match status" value="1"/>
</dbReference>
<dbReference type="Gene3D" id="2.60.120.40">
    <property type="match status" value="1"/>
</dbReference>
<dbReference type="SMART" id="SM00110">
    <property type="entry name" value="C1Q"/>
    <property type="match status" value="1"/>
</dbReference>
<dbReference type="InterPro" id="IPR001073">
    <property type="entry name" value="C1q_dom"/>
</dbReference>
<feature type="domain" description="C1q" evidence="6">
    <location>
        <begin position="123"/>
        <end position="261"/>
    </location>
</feature>
<dbReference type="Proteomes" id="UP000261500">
    <property type="component" value="Unplaced"/>
</dbReference>
<feature type="chain" id="PRO_5017340364" evidence="5">
    <location>
        <begin position="20"/>
        <end position="261"/>
    </location>
</feature>
<protein>
    <submittedName>
        <fullName evidence="7">Complement C1q-like protein 2</fullName>
    </submittedName>
</protein>
<evidence type="ECO:0000256" key="1">
    <source>
        <dbReference type="ARBA" id="ARBA00004613"/>
    </source>
</evidence>
<organism evidence="7 8">
    <name type="scientific">Poecilia latipinna</name>
    <name type="common">sailfin molly</name>
    <dbReference type="NCBI Taxonomy" id="48699"/>
    <lineage>
        <taxon>Eukaryota</taxon>
        <taxon>Metazoa</taxon>
        <taxon>Chordata</taxon>
        <taxon>Craniata</taxon>
        <taxon>Vertebrata</taxon>
        <taxon>Euteleostomi</taxon>
        <taxon>Actinopterygii</taxon>
        <taxon>Neopterygii</taxon>
        <taxon>Teleostei</taxon>
        <taxon>Neoteleostei</taxon>
        <taxon>Acanthomorphata</taxon>
        <taxon>Ovalentaria</taxon>
        <taxon>Atherinomorphae</taxon>
        <taxon>Cyprinodontiformes</taxon>
        <taxon>Poeciliidae</taxon>
        <taxon>Poeciliinae</taxon>
        <taxon>Poecilia</taxon>
    </lineage>
</organism>
<keyword evidence="3 5" id="KW-0732">Signal</keyword>
<dbReference type="PANTHER" id="PTHR22923:SF102">
    <property type="entry name" value="CEREBELLIN 13-RELATED"/>
    <property type="match status" value="1"/>
</dbReference>
<evidence type="ECO:0000256" key="2">
    <source>
        <dbReference type="ARBA" id="ARBA00022525"/>
    </source>
</evidence>
<dbReference type="SUPFAM" id="SSF49842">
    <property type="entry name" value="TNF-like"/>
    <property type="match status" value="1"/>
</dbReference>
<dbReference type="PROSITE" id="PS50871">
    <property type="entry name" value="C1Q"/>
    <property type="match status" value="1"/>
</dbReference>
<accession>A0A3B3TM81</accession>
<feature type="coiled-coil region" evidence="4">
    <location>
        <begin position="63"/>
        <end position="90"/>
    </location>
</feature>
<sequence>MFLPLLLLVCSVSTAELQAQSDNDILSHKRQSDGQVGETERLTEQQTFTQDINAVLREMSAWVAALKVEVQQLQRDNEGMFTELQCLNQLILIDQMIITVQSLNYLLSLSVKTTELQSLNKRYQAKHLAFSASLLATGQGHTGPFNTHINLIFKHVVTNIGNAYNPNTGLFTAPVRGVYHFEFHIYGHGSNNPTSAELVKNRQQIFTAWTSQPAGGQKASNGVSLLLEIGDVVFLRMRANSWVADTAGHHTTFSGHLLFTM</sequence>
<reference evidence="7" key="2">
    <citation type="submission" date="2025-09" db="UniProtKB">
        <authorList>
            <consortium name="Ensembl"/>
        </authorList>
    </citation>
    <scope>IDENTIFICATION</scope>
</reference>
<evidence type="ECO:0000259" key="6">
    <source>
        <dbReference type="PROSITE" id="PS50871"/>
    </source>
</evidence>
<feature type="signal peptide" evidence="5">
    <location>
        <begin position="1"/>
        <end position="19"/>
    </location>
</feature>
<comment type="subcellular location">
    <subcellularLocation>
        <location evidence="1">Secreted</location>
    </subcellularLocation>
</comment>
<dbReference type="AlphaFoldDB" id="A0A3B3TM81"/>